<dbReference type="PANTHER" id="PTHR17490:SF16">
    <property type="entry name" value="THREONYLCARBAMOYL-AMP SYNTHASE"/>
    <property type="match status" value="1"/>
</dbReference>
<keyword evidence="7" id="KW-0548">Nucleotidyltransferase</keyword>
<dbReference type="PROSITE" id="PS51163">
    <property type="entry name" value="YRDC"/>
    <property type="match status" value="1"/>
</dbReference>
<dbReference type="InterPro" id="IPR006070">
    <property type="entry name" value="Sua5-like_dom"/>
</dbReference>
<gene>
    <name evidence="13" type="ORF">A2733_02955</name>
</gene>
<dbReference type="GO" id="GO:0003725">
    <property type="term" value="F:double-stranded RNA binding"/>
    <property type="evidence" value="ECO:0007669"/>
    <property type="project" value="InterPro"/>
</dbReference>
<keyword evidence="6" id="KW-0819">tRNA processing</keyword>
<reference evidence="13 14" key="1">
    <citation type="journal article" date="2016" name="Nat. Commun.">
        <title>Thousands of microbial genomes shed light on interconnected biogeochemical processes in an aquifer system.</title>
        <authorList>
            <person name="Anantharaman K."/>
            <person name="Brown C.T."/>
            <person name="Hug L.A."/>
            <person name="Sharon I."/>
            <person name="Castelle C.J."/>
            <person name="Probst A.J."/>
            <person name="Thomas B.C."/>
            <person name="Singh A."/>
            <person name="Wilkins M.J."/>
            <person name="Karaoz U."/>
            <person name="Brodie E.L."/>
            <person name="Williams K.H."/>
            <person name="Hubbard S.S."/>
            <person name="Banfield J.F."/>
        </authorList>
    </citation>
    <scope>NUCLEOTIDE SEQUENCE [LARGE SCALE GENOMIC DNA]</scope>
</reference>
<accession>A0A1F6V3J2</accession>
<evidence type="ECO:0000256" key="11">
    <source>
        <dbReference type="ARBA" id="ARBA00048366"/>
    </source>
</evidence>
<dbReference type="InterPro" id="IPR017945">
    <property type="entry name" value="DHBP_synth_RibB-like_a/b_dom"/>
</dbReference>
<dbReference type="EMBL" id="MFTO01000005">
    <property type="protein sequence ID" value="OGI64188.1"/>
    <property type="molecule type" value="Genomic_DNA"/>
</dbReference>
<keyword evidence="5" id="KW-0808">Transferase</keyword>
<evidence type="ECO:0000256" key="5">
    <source>
        <dbReference type="ARBA" id="ARBA00022679"/>
    </source>
</evidence>
<dbReference type="GO" id="GO:0008033">
    <property type="term" value="P:tRNA processing"/>
    <property type="evidence" value="ECO:0007669"/>
    <property type="project" value="UniProtKB-KW"/>
</dbReference>
<keyword evidence="9" id="KW-0067">ATP-binding</keyword>
<evidence type="ECO:0000256" key="10">
    <source>
        <dbReference type="ARBA" id="ARBA00029774"/>
    </source>
</evidence>
<evidence type="ECO:0000256" key="9">
    <source>
        <dbReference type="ARBA" id="ARBA00022840"/>
    </source>
</evidence>
<proteinExistence type="inferred from homology"/>
<dbReference type="GO" id="GO:0005737">
    <property type="term" value="C:cytoplasm"/>
    <property type="evidence" value="ECO:0007669"/>
    <property type="project" value="UniProtKB-SubCell"/>
</dbReference>
<dbReference type="GO" id="GO:0061710">
    <property type="term" value="F:L-threonylcarbamoyladenylate synthase"/>
    <property type="evidence" value="ECO:0007669"/>
    <property type="project" value="UniProtKB-EC"/>
</dbReference>
<evidence type="ECO:0000313" key="14">
    <source>
        <dbReference type="Proteomes" id="UP000178985"/>
    </source>
</evidence>
<dbReference type="InterPro" id="IPR050156">
    <property type="entry name" value="TC-AMP_synthase_SUA5"/>
</dbReference>
<sequence length="194" mass="22026">MQFPQTIWQDDKLIQTLTNGGVAVMPTDTIYGIVGCALRQETVERIYKIKNRNEDSPFIILVGSMEELEKLALELALELTNDEKNVISKFEKPTSFILPVREKKEKYKYLYQGQDSLTFRIPIENGLCELLRQAGPLVAPSANPKGLTPAKNIKEAQKYFGDEVDLYIDDGEMVSEPSRIVRLYPDGKVSIIRE</sequence>
<dbReference type="EC" id="2.7.7.87" evidence="3"/>
<dbReference type="GO" id="GO:0006450">
    <property type="term" value="P:regulation of translational fidelity"/>
    <property type="evidence" value="ECO:0007669"/>
    <property type="project" value="TreeGrafter"/>
</dbReference>
<evidence type="ECO:0000256" key="2">
    <source>
        <dbReference type="ARBA" id="ARBA00007663"/>
    </source>
</evidence>
<comment type="similarity">
    <text evidence="2">Belongs to the SUA5 family.</text>
</comment>
<evidence type="ECO:0000256" key="8">
    <source>
        <dbReference type="ARBA" id="ARBA00022741"/>
    </source>
</evidence>
<evidence type="ECO:0000256" key="6">
    <source>
        <dbReference type="ARBA" id="ARBA00022694"/>
    </source>
</evidence>
<dbReference type="GO" id="GO:0005524">
    <property type="term" value="F:ATP binding"/>
    <property type="evidence" value="ECO:0007669"/>
    <property type="project" value="UniProtKB-KW"/>
</dbReference>
<dbReference type="GO" id="GO:0000049">
    <property type="term" value="F:tRNA binding"/>
    <property type="evidence" value="ECO:0007669"/>
    <property type="project" value="TreeGrafter"/>
</dbReference>
<evidence type="ECO:0000313" key="13">
    <source>
        <dbReference type="EMBL" id="OGI64188.1"/>
    </source>
</evidence>
<protein>
    <recommendedName>
        <fullName evidence="10">L-threonylcarbamoyladenylate synthase</fullName>
        <ecNumber evidence="3">2.7.7.87</ecNumber>
    </recommendedName>
    <alternativeName>
        <fullName evidence="10">L-threonylcarbamoyladenylate synthase</fullName>
    </alternativeName>
</protein>
<name>A0A1F6V3J2_9BACT</name>
<evidence type="ECO:0000256" key="3">
    <source>
        <dbReference type="ARBA" id="ARBA00012584"/>
    </source>
</evidence>
<dbReference type="PANTHER" id="PTHR17490">
    <property type="entry name" value="SUA5"/>
    <property type="match status" value="1"/>
</dbReference>
<evidence type="ECO:0000256" key="7">
    <source>
        <dbReference type="ARBA" id="ARBA00022695"/>
    </source>
</evidence>
<comment type="caution">
    <text evidence="13">The sequence shown here is derived from an EMBL/GenBank/DDBJ whole genome shotgun (WGS) entry which is preliminary data.</text>
</comment>
<comment type="catalytic activity">
    <reaction evidence="11">
        <text>L-threonine + hydrogencarbonate + ATP = L-threonylcarbamoyladenylate + diphosphate + H2O</text>
        <dbReference type="Rhea" id="RHEA:36407"/>
        <dbReference type="ChEBI" id="CHEBI:15377"/>
        <dbReference type="ChEBI" id="CHEBI:17544"/>
        <dbReference type="ChEBI" id="CHEBI:30616"/>
        <dbReference type="ChEBI" id="CHEBI:33019"/>
        <dbReference type="ChEBI" id="CHEBI:57926"/>
        <dbReference type="ChEBI" id="CHEBI:73682"/>
        <dbReference type="EC" id="2.7.7.87"/>
    </reaction>
</comment>
<keyword evidence="8" id="KW-0547">Nucleotide-binding</keyword>
<keyword evidence="4" id="KW-0963">Cytoplasm</keyword>
<evidence type="ECO:0000259" key="12">
    <source>
        <dbReference type="PROSITE" id="PS51163"/>
    </source>
</evidence>
<evidence type="ECO:0000256" key="1">
    <source>
        <dbReference type="ARBA" id="ARBA00004496"/>
    </source>
</evidence>
<dbReference type="Proteomes" id="UP000178985">
    <property type="component" value="Unassembled WGS sequence"/>
</dbReference>
<evidence type="ECO:0000256" key="4">
    <source>
        <dbReference type="ARBA" id="ARBA00022490"/>
    </source>
</evidence>
<feature type="domain" description="YrdC-like" evidence="12">
    <location>
        <begin position="4"/>
        <end position="194"/>
    </location>
</feature>
<dbReference type="Pfam" id="PF01300">
    <property type="entry name" value="Sua5_yciO_yrdC"/>
    <property type="match status" value="1"/>
</dbReference>
<organism evidence="13 14">
    <name type="scientific">Candidatus Nomurabacteria bacterium RIFCSPHIGHO2_01_FULL_40_20</name>
    <dbReference type="NCBI Taxonomy" id="1801738"/>
    <lineage>
        <taxon>Bacteria</taxon>
        <taxon>Candidatus Nomuraibacteriota</taxon>
    </lineage>
</organism>
<comment type="subcellular location">
    <subcellularLocation>
        <location evidence="1">Cytoplasm</location>
    </subcellularLocation>
</comment>
<dbReference type="AlphaFoldDB" id="A0A1F6V3J2"/>
<dbReference type="Gene3D" id="3.90.870.10">
    <property type="entry name" value="DHBP synthase"/>
    <property type="match status" value="1"/>
</dbReference>
<dbReference type="SUPFAM" id="SSF55821">
    <property type="entry name" value="YrdC/RibB"/>
    <property type="match status" value="1"/>
</dbReference>